<reference evidence="2" key="1">
    <citation type="journal article" date="2022" name="Mol. Ecol. Resour.">
        <title>The genomes of chicory, endive, great burdock and yacon provide insights into Asteraceae palaeo-polyploidization history and plant inulin production.</title>
        <authorList>
            <person name="Fan W."/>
            <person name="Wang S."/>
            <person name="Wang H."/>
            <person name="Wang A."/>
            <person name="Jiang F."/>
            <person name="Liu H."/>
            <person name="Zhao H."/>
            <person name="Xu D."/>
            <person name="Zhang Y."/>
        </authorList>
    </citation>
    <scope>NUCLEOTIDE SEQUENCE [LARGE SCALE GENOMIC DNA]</scope>
    <source>
        <strain evidence="2">cv. Niubang</strain>
    </source>
</reference>
<name>A0ACB9B147_ARCLA</name>
<gene>
    <name evidence="1" type="ORF">L6452_22629</name>
</gene>
<comment type="caution">
    <text evidence="1">The sequence shown here is derived from an EMBL/GenBank/DDBJ whole genome shotgun (WGS) entry which is preliminary data.</text>
</comment>
<dbReference type="Proteomes" id="UP001055879">
    <property type="component" value="Linkage Group LG07"/>
</dbReference>
<reference evidence="1 2" key="2">
    <citation type="journal article" date="2022" name="Mol. Ecol. Resour.">
        <title>The genomes of chicory, endive, great burdock and yacon provide insights into Asteraceae paleo-polyploidization history and plant inulin production.</title>
        <authorList>
            <person name="Fan W."/>
            <person name="Wang S."/>
            <person name="Wang H."/>
            <person name="Wang A."/>
            <person name="Jiang F."/>
            <person name="Liu H."/>
            <person name="Zhao H."/>
            <person name="Xu D."/>
            <person name="Zhang Y."/>
        </authorList>
    </citation>
    <scope>NUCLEOTIDE SEQUENCE [LARGE SCALE GENOMIC DNA]</scope>
    <source>
        <strain evidence="2">cv. Niubang</strain>
    </source>
</reference>
<evidence type="ECO:0000313" key="1">
    <source>
        <dbReference type="EMBL" id="KAI3715643.1"/>
    </source>
</evidence>
<keyword evidence="2" id="KW-1185">Reference proteome</keyword>
<protein>
    <submittedName>
        <fullName evidence="1">Uncharacterized protein</fullName>
    </submittedName>
</protein>
<accession>A0ACB9B147</accession>
<dbReference type="EMBL" id="CM042053">
    <property type="protein sequence ID" value="KAI3715643.1"/>
    <property type="molecule type" value="Genomic_DNA"/>
</dbReference>
<evidence type="ECO:0000313" key="2">
    <source>
        <dbReference type="Proteomes" id="UP001055879"/>
    </source>
</evidence>
<organism evidence="1 2">
    <name type="scientific">Arctium lappa</name>
    <name type="common">Greater burdock</name>
    <name type="synonym">Lappa major</name>
    <dbReference type="NCBI Taxonomy" id="4217"/>
    <lineage>
        <taxon>Eukaryota</taxon>
        <taxon>Viridiplantae</taxon>
        <taxon>Streptophyta</taxon>
        <taxon>Embryophyta</taxon>
        <taxon>Tracheophyta</taxon>
        <taxon>Spermatophyta</taxon>
        <taxon>Magnoliopsida</taxon>
        <taxon>eudicotyledons</taxon>
        <taxon>Gunneridae</taxon>
        <taxon>Pentapetalae</taxon>
        <taxon>asterids</taxon>
        <taxon>campanulids</taxon>
        <taxon>Asterales</taxon>
        <taxon>Asteraceae</taxon>
        <taxon>Carduoideae</taxon>
        <taxon>Cardueae</taxon>
        <taxon>Arctiinae</taxon>
        <taxon>Arctium</taxon>
    </lineage>
</organism>
<proteinExistence type="predicted"/>
<sequence>MRTCSFYNESTVRFYAFRRYTLLLMLSKTNLVNYLLQAFADEFRITFDETSANDPVNVEQAFLTMAADQIKKKQIAALNDETTPKSVHEYRKSMNETAQSGKLKSTRIHNVPEA</sequence>